<evidence type="ECO:0000313" key="5">
    <source>
        <dbReference type="Proteomes" id="UP001244011"/>
    </source>
</evidence>
<feature type="signal peptide" evidence="2">
    <location>
        <begin position="1"/>
        <end position="20"/>
    </location>
</feature>
<dbReference type="SUPFAM" id="SSF51126">
    <property type="entry name" value="Pectin lyase-like"/>
    <property type="match status" value="2"/>
</dbReference>
<dbReference type="Proteomes" id="UP001244011">
    <property type="component" value="Unassembled WGS sequence"/>
</dbReference>
<comment type="caution">
    <text evidence="4">The sequence shown here is derived from an EMBL/GenBank/DDBJ whole genome shotgun (WGS) entry which is preliminary data.</text>
</comment>
<keyword evidence="5" id="KW-1185">Reference proteome</keyword>
<dbReference type="GO" id="GO:0008081">
    <property type="term" value="F:phosphoric diester hydrolase activity"/>
    <property type="evidence" value="ECO:0007669"/>
    <property type="project" value="InterPro"/>
</dbReference>
<sequence>MWKSPTLALAWACLSFQTFAGLTHGPDAAVFPRQHPHALHVRYEDASVPPLLDNPTASDIDAARKIVKGAIVQMTKLNKARLDKPARNRYKLKPSTVIMKRDNAGADDEAPPLLLDITPEIARAAALVADVEAANSTASSPVQRRAGTFWMEHLERKGTIPWGDDGSYKVFRNVVTDYGADPSGKTDSTAAIQKAISDGKRCGAGCNGSTTKNAIVYFPSGTYLVSSSISIMFGTQIIGDANNWPIIKGASSFVGLGVLSTDVYVDGGGDGSDGNALEWYINTGRFYSQIRNIRVDITATDPDAYVCAVHYQVAQATSIQNVELIATTGTTQQGMFSENGSGGVMSDVTFTGGNFGFYGGNQQFSATRMTFKGCATAVQLIWDWGWVWKSVKVDGADVGFRLVSDNGDGNIGSVSFMDSTFSNIKTSAIIMGALSKDPGTGTTGLILDNVRLGGNVADNSGNQLLASGYYKSWVVGPVYQKGTRTWKQGPVEYAREKTLLGAAADGLDVSPYFERKRAQYEDKSASDFVHLKDGGAKGDGKTDDTAAVQDTLSRYGDGSKIIFVDSGTYILTDTVTIPKDTKIVGEAWSQFAANGDKFSDPANPRVMLKVGKEGDVGSVEMQDLILTTKGSTAGAVLMEWNVKAKSAGQAAMWDVHARVGGAAGTGLTPAECPPITTGTNPTRCNAASLLLHITPKASGYFDNMWLWVADHMIDDDDLDSASNDMTQVSVYSARGFLVESTEATWLYGTSSEHSIYYQYNFHNARNIFTTMIQTESPYYQPTPKPPAPFANVVGKFPGDPSYSCKGGDFDGCDESWAVVMEGCQNIHIGSAGTYSWFSTYTQDCIDGHTCQKTLWWIDGNHDNNRLQHVIAIGAKNILVANGKGVLSTDNLAIEAHPAWAQISIFDVPSNGPAPTSISPAPSDDDQCDANDRTYSNAHMPDGEFFYMPYLNDSIWPLHEDYYITIVNLTPNKFVLTYNHSCGISPFEFGDIPPGKARQNKVSYTGKTTVDDNGEAHYSIEGTGKTFMREYRNPYQTSGVTLVITGSDDYGYVSSLTFQPYNWMRGIYHTIKDRQLRHVVMPGSHDAGMSTIGTAWQGAGVKSNTQTQSQTMYNQLRVGSRYFDMRLVSIKGGTFYAAHLIDELATSPYGAIGAKLDDMIDDVNRFTDENPGEVIIWWIKYMVNVGEYDPAHGRDAIYWTADRANDFLDTLEKINNRCSDLDPGFDVQTAGSLMDRNDGKGCVLLLTDGDVKTGSKPIFRTGAGIYHGTDYMGRDDYWAQETTPQDNSAAQINRMHGVSRDNTGADKFFIMQWQCTPDFTAATAWRLENYAVKASNPALYWDGVNAMSPESFPTVILQDYIGQLITNRVGDEGATHFDMLGAEIQTLAIGLNLYMVSQNCKVSPNKNPLLKVPHPSADAAIQSRADGALNSSSSTNITADTTVPDSADQTGAAPAAVFTGVIFANGTVDQHPPKGFHLGVYLTPSDKCSNDY</sequence>
<gene>
    <name evidence="4" type="ORF">QBC33DRAFT_595710</name>
</gene>
<organism evidence="4 5">
    <name type="scientific">Phialemonium atrogriseum</name>
    <dbReference type="NCBI Taxonomy" id="1093897"/>
    <lineage>
        <taxon>Eukaryota</taxon>
        <taxon>Fungi</taxon>
        <taxon>Dikarya</taxon>
        <taxon>Ascomycota</taxon>
        <taxon>Pezizomycotina</taxon>
        <taxon>Sordariomycetes</taxon>
        <taxon>Sordariomycetidae</taxon>
        <taxon>Cephalothecales</taxon>
        <taxon>Cephalothecaceae</taxon>
        <taxon>Phialemonium</taxon>
    </lineage>
</organism>
<dbReference type="FunFam" id="2.160.20.10:FF:000043">
    <property type="entry name" value="Exo-beta-1,3-glucanase, putative"/>
    <property type="match status" value="1"/>
</dbReference>
<dbReference type="RefSeq" id="XP_060280545.1">
    <property type="nucleotide sequence ID" value="XM_060431844.1"/>
</dbReference>
<dbReference type="InterPro" id="IPR017946">
    <property type="entry name" value="PLC-like_Pdiesterase_TIM-brl"/>
</dbReference>
<dbReference type="Gene3D" id="2.160.20.10">
    <property type="entry name" value="Single-stranded right-handed beta-helix, Pectin lyase-like"/>
    <property type="match status" value="2"/>
</dbReference>
<feature type="domain" description="Rhamnogalacturonase A/B/Epimerase-like pectate lyase" evidence="3">
    <location>
        <begin position="529"/>
        <end position="589"/>
    </location>
</feature>
<name>A0AAJ0BWH1_9PEZI</name>
<dbReference type="EMBL" id="MU839021">
    <property type="protein sequence ID" value="KAK1764332.1"/>
    <property type="molecule type" value="Genomic_DNA"/>
</dbReference>
<reference evidence="4" key="1">
    <citation type="submission" date="2023-06" db="EMBL/GenBank/DDBJ databases">
        <title>Genome-scale phylogeny and comparative genomics of the fungal order Sordariales.</title>
        <authorList>
            <consortium name="Lawrence Berkeley National Laboratory"/>
            <person name="Hensen N."/>
            <person name="Bonometti L."/>
            <person name="Westerberg I."/>
            <person name="Brannstrom I.O."/>
            <person name="Guillou S."/>
            <person name="Cros-Aarteil S."/>
            <person name="Calhoun S."/>
            <person name="Haridas S."/>
            <person name="Kuo A."/>
            <person name="Mondo S."/>
            <person name="Pangilinan J."/>
            <person name="Riley R."/>
            <person name="Labutti K."/>
            <person name="Andreopoulos B."/>
            <person name="Lipzen A."/>
            <person name="Chen C."/>
            <person name="Yanf M."/>
            <person name="Daum C."/>
            <person name="Ng V."/>
            <person name="Clum A."/>
            <person name="Steindorff A."/>
            <person name="Ohm R."/>
            <person name="Martin F."/>
            <person name="Silar P."/>
            <person name="Natvig D."/>
            <person name="Lalanne C."/>
            <person name="Gautier V."/>
            <person name="Ament-Velasquez S.L."/>
            <person name="Kruys A."/>
            <person name="Hutchinson M.I."/>
            <person name="Powell A.J."/>
            <person name="Barry K."/>
            <person name="Miller A.N."/>
            <person name="Grigoriev I.V."/>
            <person name="Debuchy R."/>
            <person name="Gladieux P."/>
            <person name="Thoren M.H."/>
            <person name="Johannesson H."/>
        </authorList>
    </citation>
    <scope>NUCLEOTIDE SEQUENCE</scope>
    <source>
        <strain evidence="4">8032-3</strain>
    </source>
</reference>
<dbReference type="GeneID" id="85315031"/>
<dbReference type="InterPro" id="IPR024535">
    <property type="entry name" value="RHGA/B-epi-like_pectate_lyase"/>
</dbReference>
<feature type="chain" id="PRO_5042470189" evidence="2">
    <location>
        <begin position="21"/>
        <end position="1491"/>
    </location>
</feature>
<evidence type="ECO:0000313" key="4">
    <source>
        <dbReference type="EMBL" id="KAK1764332.1"/>
    </source>
</evidence>
<keyword evidence="2" id="KW-0732">Signal</keyword>
<dbReference type="GO" id="GO:0016829">
    <property type="term" value="F:lyase activity"/>
    <property type="evidence" value="ECO:0007669"/>
    <property type="project" value="UniProtKB-KW"/>
</dbReference>
<evidence type="ECO:0000256" key="1">
    <source>
        <dbReference type="SAM" id="MobiDB-lite"/>
    </source>
</evidence>
<dbReference type="PANTHER" id="PTHR33928:SF2">
    <property type="entry name" value="PECTATE LYASE SUPERFAMILY PROTEIN DOMAIN-CONTAINING PROTEIN-RELATED"/>
    <property type="match status" value="1"/>
</dbReference>
<dbReference type="InterPro" id="IPR011050">
    <property type="entry name" value="Pectin_lyase_fold/virulence"/>
</dbReference>
<dbReference type="Gene3D" id="3.20.20.190">
    <property type="entry name" value="Phosphatidylinositol (PI) phosphodiesterase"/>
    <property type="match status" value="1"/>
</dbReference>
<feature type="compositionally biased region" description="Polar residues" evidence="1">
    <location>
        <begin position="1428"/>
        <end position="1447"/>
    </location>
</feature>
<protein>
    <submittedName>
        <fullName evidence="4">Pectin lyase fold/virulence factor</fullName>
    </submittedName>
</protein>
<dbReference type="Pfam" id="PF12708">
    <property type="entry name" value="Pect-lyase_RHGA_epim"/>
    <property type="match status" value="2"/>
</dbReference>
<dbReference type="InterPro" id="IPR039279">
    <property type="entry name" value="QRT3-like"/>
</dbReference>
<accession>A0AAJ0BWH1</accession>
<dbReference type="InterPro" id="IPR012334">
    <property type="entry name" value="Pectin_lyas_fold"/>
</dbReference>
<dbReference type="SUPFAM" id="SSF51695">
    <property type="entry name" value="PLC-like phosphodiesterases"/>
    <property type="match status" value="1"/>
</dbReference>
<keyword evidence="4" id="KW-0456">Lyase</keyword>
<evidence type="ECO:0000256" key="2">
    <source>
        <dbReference type="SAM" id="SignalP"/>
    </source>
</evidence>
<dbReference type="CDD" id="cd23668">
    <property type="entry name" value="GH55_beta13glucanase-like"/>
    <property type="match status" value="1"/>
</dbReference>
<evidence type="ECO:0000259" key="3">
    <source>
        <dbReference type="Pfam" id="PF12708"/>
    </source>
</evidence>
<feature type="domain" description="Rhamnogalacturonase A/B/Epimerase-like pectate lyase" evidence="3">
    <location>
        <begin position="171"/>
        <end position="400"/>
    </location>
</feature>
<dbReference type="PANTHER" id="PTHR33928">
    <property type="entry name" value="POLYGALACTURONASE QRT3"/>
    <property type="match status" value="1"/>
</dbReference>
<dbReference type="GO" id="GO:0004650">
    <property type="term" value="F:polygalacturonase activity"/>
    <property type="evidence" value="ECO:0007669"/>
    <property type="project" value="InterPro"/>
</dbReference>
<proteinExistence type="predicted"/>
<feature type="region of interest" description="Disordered" evidence="1">
    <location>
        <begin position="1426"/>
        <end position="1447"/>
    </location>
</feature>
<dbReference type="GO" id="GO:0006629">
    <property type="term" value="P:lipid metabolic process"/>
    <property type="evidence" value="ECO:0007669"/>
    <property type="project" value="InterPro"/>
</dbReference>